<keyword evidence="4" id="KW-1185">Reference proteome</keyword>
<dbReference type="InterPro" id="IPR050229">
    <property type="entry name" value="GlpE_sulfurtransferase"/>
</dbReference>
<accession>A0A4R1H6R8</accession>
<dbReference type="SUPFAM" id="SSF52821">
    <property type="entry name" value="Rhodanese/Cell cycle control phosphatase"/>
    <property type="match status" value="1"/>
</dbReference>
<keyword evidence="3" id="KW-0808">Transferase</keyword>
<dbReference type="RefSeq" id="WP_207891768.1">
    <property type="nucleotide sequence ID" value="NZ_SMFX01000001.1"/>
</dbReference>
<organism evidence="3 4">
    <name type="scientific">Thiogranum longum</name>
    <dbReference type="NCBI Taxonomy" id="1537524"/>
    <lineage>
        <taxon>Bacteria</taxon>
        <taxon>Pseudomonadati</taxon>
        <taxon>Pseudomonadota</taxon>
        <taxon>Gammaproteobacteria</taxon>
        <taxon>Chromatiales</taxon>
        <taxon>Ectothiorhodospiraceae</taxon>
        <taxon>Thiogranum</taxon>
    </lineage>
</organism>
<proteinExistence type="predicted"/>
<dbReference type="PROSITE" id="PS50206">
    <property type="entry name" value="RHODANESE_3"/>
    <property type="match status" value="1"/>
</dbReference>
<keyword evidence="1" id="KW-0472">Membrane</keyword>
<comment type="caution">
    <text evidence="3">The sequence shown here is derived from an EMBL/GenBank/DDBJ whole genome shotgun (WGS) entry which is preliminary data.</text>
</comment>
<dbReference type="CDD" id="cd00158">
    <property type="entry name" value="RHOD"/>
    <property type="match status" value="1"/>
</dbReference>
<dbReference type="Pfam" id="PF00581">
    <property type="entry name" value="Rhodanese"/>
    <property type="match status" value="1"/>
</dbReference>
<dbReference type="GO" id="GO:0016740">
    <property type="term" value="F:transferase activity"/>
    <property type="evidence" value="ECO:0007669"/>
    <property type="project" value="UniProtKB-KW"/>
</dbReference>
<dbReference type="Gene3D" id="3.40.250.10">
    <property type="entry name" value="Rhodanese-like domain"/>
    <property type="match status" value="1"/>
</dbReference>
<keyword evidence="1" id="KW-1133">Transmembrane helix</keyword>
<dbReference type="SMART" id="SM00450">
    <property type="entry name" value="RHOD"/>
    <property type="match status" value="1"/>
</dbReference>
<feature type="domain" description="Rhodanese" evidence="2">
    <location>
        <begin position="52"/>
        <end position="142"/>
    </location>
</feature>
<sequence length="143" mass="15798">MDFARILEFSGNHPVLILAFLGALGLLIFLEAGRRFSGMKSVGPIEAIQLNNREDAVFLDIRDEAEYRKGHIPDAIHIPLKQLPERVKELEKYRGNPVIACCRSGNRSTAAGSILAKHGFENVYNLDGGISAWQSANLPVNKK</sequence>
<dbReference type="InterPro" id="IPR001763">
    <property type="entry name" value="Rhodanese-like_dom"/>
</dbReference>
<reference evidence="3 4" key="1">
    <citation type="submission" date="2019-03" db="EMBL/GenBank/DDBJ databases">
        <title>Genomic Encyclopedia of Type Strains, Phase IV (KMG-IV): sequencing the most valuable type-strain genomes for metagenomic binning, comparative biology and taxonomic classification.</title>
        <authorList>
            <person name="Goeker M."/>
        </authorList>
    </citation>
    <scope>NUCLEOTIDE SEQUENCE [LARGE SCALE GENOMIC DNA]</scope>
    <source>
        <strain evidence="3 4">DSM 19610</strain>
    </source>
</reference>
<protein>
    <submittedName>
        <fullName evidence="3">Rhodanese-related sulfurtransferase</fullName>
    </submittedName>
</protein>
<dbReference type="PANTHER" id="PTHR43031:SF18">
    <property type="entry name" value="RHODANESE-RELATED SULFURTRANSFERASES"/>
    <property type="match status" value="1"/>
</dbReference>
<keyword evidence="1" id="KW-0812">Transmembrane</keyword>
<dbReference type="InterPro" id="IPR036873">
    <property type="entry name" value="Rhodanese-like_dom_sf"/>
</dbReference>
<feature type="transmembrane region" description="Helical" evidence="1">
    <location>
        <begin position="12"/>
        <end position="30"/>
    </location>
</feature>
<evidence type="ECO:0000313" key="4">
    <source>
        <dbReference type="Proteomes" id="UP000295707"/>
    </source>
</evidence>
<name>A0A4R1H6R8_9GAMM</name>
<evidence type="ECO:0000313" key="3">
    <source>
        <dbReference type="EMBL" id="TCK16848.1"/>
    </source>
</evidence>
<dbReference type="EMBL" id="SMFX01000001">
    <property type="protein sequence ID" value="TCK16848.1"/>
    <property type="molecule type" value="Genomic_DNA"/>
</dbReference>
<dbReference type="Proteomes" id="UP000295707">
    <property type="component" value="Unassembled WGS sequence"/>
</dbReference>
<dbReference type="PANTHER" id="PTHR43031">
    <property type="entry name" value="FAD-DEPENDENT OXIDOREDUCTASE"/>
    <property type="match status" value="1"/>
</dbReference>
<gene>
    <name evidence="3" type="ORF">DFR30_0067</name>
</gene>
<evidence type="ECO:0000256" key="1">
    <source>
        <dbReference type="SAM" id="Phobius"/>
    </source>
</evidence>
<evidence type="ECO:0000259" key="2">
    <source>
        <dbReference type="PROSITE" id="PS50206"/>
    </source>
</evidence>
<dbReference type="AlphaFoldDB" id="A0A4R1H6R8"/>